<dbReference type="InterPro" id="IPR051082">
    <property type="entry name" value="Pentapeptide-BTB/POZ_domain"/>
</dbReference>
<dbReference type="Proteomes" id="UP000029278">
    <property type="component" value="Unassembled WGS sequence"/>
</dbReference>
<dbReference type="SUPFAM" id="SSF141571">
    <property type="entry name" value="Pentapeptide repeat-like"/>
    <property type="match status" value="1"/>
</dbReference>
<protein>
    <submittedName>
        <fullName evidence="1">Pentapeptide repeats family protein</fullName>
    </submittedName>
</protein>
<reference evidence="1 2" key="1">
    <citation type="submission" date="2014-04" db="EMBL/GenBank/DDBJ databases">
        <authorList>
            <person name="Bishop-Lilly K.A."/>
            <person name="Broomall S.M."/>
            <person name="Chain P.S."/>
            <person name="Chertkov O."/>
            <person name="Coyne S.R."/>
            <person name="Daligault H.E."/>
            <person name="Davenport K.W."/>
            <person name="Erkkila T."/>
            <person name="Frey K.G."/>
            <person name="Gibbons H.S."/>
            <person name="Gu W."/>
            <person name="Jaissle J."/>
            <person name="Johnson S.L."/>
            <person name="Koroleva G.I."/>
            <person name="Ladner J.T."/>
            <person name="Lo C.-C."/>
            <person name="Minogue T.D."/>
            <person name="Munk C."/>
            <person name="Palacios G.F."/>
            <person name="Redden C.L."/>
            <person name="Rosenzweig C.N."/>
            <person name="Scholz M.B."/>
            <person name="Teshima H."/>
            <person name="Xu Y."/>
        </authorList>
    </citation>
    <scope>NUCLEOTIDE SEQUENCE [LARGE SCALE GENOMIC DNA]</scope>
    <source>
        <strain evidence="1 2">8244</strain>
    </source>
</reference>
<organism evidence="1 2">
    <name type="scientific">Paenibacillus macerans</name>
    <name type="common">Bacillus macerans</name>
    <dbReference type="NCBI Taxonomy" id="44252"/>
    <lineage>
        <taxon>Bacteria</taxon>
        <taxon>Bacillati</taxon>
        <taxon>Bacillota</taxon>
        <taxon>Bacilli</taxon>
        <taxon>Bacillales</taxon>
        <taxon>Paenibacillaceae</taxon>
        <taxon>Paenibacillus</taxon>
    </lineage>
</organism>
<dbReference type="Pfam" id="PF00805">
    <property type="entry name" value="Pentapeptide"/>
    <property type="match status" value="2"/>
</dbReference>
<name>A0A091A2W5_PAEMA</name>
<evidence type="ECO:0000313" key="1">
    <source>
        <dbReference type="EMBL" id="KFN10616.1"/>
    </source>
</evidence>
<sequence>MAGEQTDVELQYTDENGKARLCFMATLKAAYKGEHIQGVEVSGGNYAEINLNYARLEQVNFSHCIVQNSYLIGTRFQQCDCRGSDFRGSVMMDADFRDCDLEEAWFDQVYAVRDLMNEARGVIFGVHGVCFQRANLTNASFRDAQVAGDFTYAELDGVDFTGADLTGSRMLRRDAERTALSEEQRSSICWVEE</sequence>
<dbReference type="Gene3D" id="2.160.20.80">
    <property type="entry name" value="E3 ubiquitin-protein ligase SopA"/>
    <property type="match status" value="1"/>
</dbReference>
<dbReference type="InterPro" id="IPR001646">
    <property type="entry name" value="5peptide_repeat"/>
</dbReference>
<dbReference type="STRING" id="44252.DJ90_839"/>
<comment type="caution">
    <text evidence="1">The sequence shown here is derived from an EMBL/GenBank/DDBJ whole genome shotgun (WGS) entry which is preliminary data.</text>
</comment>
<accession>A0A091A2W5</accession>
<evidence type="ECO:0000313" key="2">
    <source>
        <dbReference type="Proteomes" id="UP000029278"/>
    </source>
</evidence>
<dbReference type="RefSeq" id="WP_240534214.1">
    <property type="nucleotide sequence ID" value="NZ_JAKOBR010000004.1"/>
</dbReference>
<dbReference type="EMBL" id="JMQA01000018">
    <property type="protein sequence ID" value="KFN10616.1"/>
    <property type="molecule type" value="Genomic_DNA"/>
</dbReference>
<dbReference type="AlphaFoldDB" id="A0A091A2W5"/>
<dbReference type="HOGENOM" id="CLU_1407573_0_0_9"/>
<dbReference type="PANTHER" id="PTHR14136:SF17">
    <property type="entry name" value="BTB_POZ DOMAIN-CONTAINING PROTEIN KCTD9"/>
    <property type="match status" value="1"/>
</dbReference>
<dbReference type="PATRIC" id="fig|44252.3.peg.1298"/>
<gene>
    <name evidence="1" type="ORF">DJ90_839</name>
</gene>
<keyword evidence="2" id="KW-1185">Reference proteome</keyword>
<dbReference type="GeneID" id="77011595"/>
<proteinExistence type="predicted"/>
<dbReference type="PANTHER" id="PTHR14136">
    <property type="entry name" value="BTB_POZ DOMAIN-CONTAINING PROTEIN KCTD9"/>
    <property type="match status" value="1"/>
</dbReference>